<dbReference type="AlphaFoldDB" id="A0A553ZXA2"/>
<proteinExistence type="predicted"/>
<comment type="caution">
    <text evidence="1">The sequence shown here is derived from an EMBL/GenBank/DDBJ whole genome shotgun (WGS) entry which is preliminary data.</text>
</comment>
<dbReference type="Proteomes" id="UP000318521">
    <property type="component" value="Unassembled WGS sequence"/>
</dbReference>
<reference evidence="1 2" key="1">
    <citation type="submission" date="2019-07" db="EMBL/GenBank/DDBJ databases">
        <authorList>
            <person name="Park Y.J."/>
            <person name="Jeong S.E."/>
            <person name="Jung H.S."/>
        </authorList>
    </citation>
    <scope>NUCLEOTIDE SEQUENCE [LARGE SCALE GENOMIC DNA]</scope>
    <source>
        <strain evidence="2">P16(2019)</strain>
    </source>
</reference>
<keyword evidence="1" id="KW-0808">Transferase</keyword>
<evidence type="ECO:0000313" key="1">
    <source>
        <dbReference type="EMBL" id="TSB46081.1"/>
    </source>
</evidence>
<dbReference type="EMBL" id="VLXZ01000007">
    <property type="protein sequence ID" value="TSB46081.1"/>
    <property type="molecule type" value="Genomic_DNA"/>
</dbReference>
<protein>
    <submittedName>
        <fullName evidence="1">Glycosyltransferase</fullName>
    </submittedName>
</protein>
<dbReference type="GO" id="GO:0016740">
    <property type="term" value="F:transferase activity"/>
    <property type="evidence" value="ECO:0007669"/>
    <property type="project" value="UniProtKB-KW"/>
</dbReference>
<accession>A0A553ZXA2</accession>
<dbReference type="RefSeq" id="WP_143848975.1">
    <property type="nucleotide sequence ID" value="NZ_VLXZ01000007.1"/>
</dbReference>
<name>A0A553ZXA2_9BACI</name>
<organism evidence="1 2">
    <name type="scientific">Alkalicoccobacillus porphyridii</name>
    <dbReference type="NCBI Taxonomy" id="2597270"/>
    <lineage>
        <taxon>Bacteria</taxon>
        <taxon>Bacillati</taxon>
        <taxon>Bacillota</taxon>
        <taxon>Bacilli</taxon>
        <taxon>Bacillales</taxon>
        <taxon>Bacillaceae</taxon>
        <taxon>Alkalicoccobacillus</taxon>
    </lineage>
</organism>
<dbReference type="Gene3D" id="3.40.50.2000">
    <property type="entry name" value="Glycogen Phosphorylase B"/>
    <property type="match status" value="1"/>
</dbReference>
<keyword evidence="2" id="KW-1185">Reference proteome</keyword>
<dbReference type="OrthoDB" id="9809622at2"/>
<gene>
    <name evidence="1" type="ORF">FN960_11980</name>
</gene>
<dbReference type="SUPFAM" id="SSF53756">
    <property type="entry name" value="UDP-Glycosyltransferase/glycogen phosphorylase"/>
    <property type="match status" value="1"/>
</dbReference>
<evidence type="ECO:0000313" key="2">
    <source>
        <dbReference type="Proteomes" id="UP000318521"/>
    </source>
</evidence>
<sequence length="340" mass="38785">MKICHAPMEIAGQVGLINKKLREEGMISAAFNYFQTSFNYPGTYPTDSYDMQKVSLAAIPFFDIFHFHNSGTFIGDFRDLEWIKKSGAKVIMHHRGTDVRKRTSAKIGNDYENPFVNAESSLPDDMIHKNLETFSLFVDAVIVQDFELYKYVKPYYESNGVPIYVLPRLCNVEEYKPLYPDFSNNRPLIVHAPTQRDFKGTDVIESAITELKDTLSFNFQLIENTNHKEALLLYQKADIIIDQILCGMYGNLSVEAMALGKPVIAYIRPDLVSTLPAELPIQSANPDTFKDVLSDLIIDSNRRHQLGKEGRRYVEMHHNANTIIKSLKTIYQSVLKGEKD</sequence>